<dbReference type="AlphaFoldDB" id="A0A8H4QV59"/>
<name>A0A8H4QV59_9HELO</name>
<evidence type="ECO:0000256" key="1">
    <source>
        <dbReference type="SAM" id="MobiDB-lite"/>
    </source>
</evidence>
<feature type="compositionally biased region" description="Pro residues" evidence="1">
    <location>
        <begin position="30"/>
        <end position="42"/>
    </location>
</feature>
<evidence type="ECO:0000313" key="2">
    <source>
        <dbReference type="EMBL" id="KAF4617972.1"/>
    </source>
</evidence>
<dbReference type="Proteomes" id="UP000566819">
    <property type="component" value="Unassembled WGS sequence"/>
</dbReference>
<dbReference type="EMBL" id="JAAMPI010002159">
    <property type="protein sequence ID" value="KAF4617972.1"/>
    <property type="molecule type" value="Genomic_DNA"/>
</dbReference>
<proteinExistence type="predicted"/>
<gene>
    <name evidence="2" type="ORF">G7Y89_g15012</name>
</gene>
<accession>A0A8H4QV59</accession>
<feature type="region of interest" description="Disordered" evidence="1">
    <location>
        <begin position="30"/>
        <end position="64"/>
    </location>
</feature>
<reference evidence="2 3" key="1">
    <citation type="submission" date="2020-03" db="EMBL/GenBank/DDBJ databases">
        <title>Draft Genome Sequence of Cudoniella acicularis.</title>
        <authorList>
            <person name="Buettner E."/>
            <person name="Kellner H."/>
        </authorList>
    </citation>
    <scope>NUCLEOTIDE SEQUENCE [LARGE SCALE GENOMIC DNA]</scope>
    <source>
        <strain evidence="2 3">DSM 108380</strain>
    </source>
</reference>
<evidence type="ECO:0000313" key="3">
    <source>
        <dbReference type="Proteomes" id="UP000566819"/>
    </source>
</evidence>
<comment type="caution">
    <text evidence="2">The sequence shown here is derived from an EMBL/GenBank/DDBJ whole genome shotgun (WGS) entry which is preliminary data.</text>
</comment>
<organism evidence="2 3">
    <name type="scientific">Cudoniella acicularis</name>
    <dbReference type="NCBI Taxonomy" id="354080"/>
    <lineage>
        <taxon>Eukaryota</taxon>
        <taxon>Fungi</taxon>
        <taxon>Dikarya</taxon>
        <taxon>Ascomycota</taxon>
        <taxon>Pezizomycotina</taxon>
        <taxon>Leotiomycetes</taxon>
        <taxon>Helotiales</taxon>
        <taxon>Tricladiaceae</taxon>
        <taxon>Cudoniella</taxon>
    </lineage>
</organism>
<dbReference type="OrthoDB" id="506431at2759"/>
<feature type="compositionally biased region" description="Polar residues" evidence="1">
    <location>
        <begin position="48"/>
        <end position="60"/>
    </location>
</feature>
<protein>
    <submittedName>
        <fullName evidence="2">Uncharacterized protein</fullName>
    </submittedName>
</protein>
<sequence>MCSWFRGEVEIEVAEVPLYLWLRREEAFPKWPPPTTPNPPTTNPWKTQSPISKSSPGVRNSSDKSIVKVAVPDRTSITSTESALVRETLNTSNTVKACITFLRYIKPASKEEMFAKGETKENPFLEFVALMGLQSGVNGFAKTVHGGYIG</sequence>
<keyword evidence="3" id="KW-1185">Reference proteome</keyword>